<dbReference type="Proteomes" id="UP000027987">
    <property type="component" value="Chromosome"/>
</dbReference>
<dbReference type="PROSITE" id="PS51257">
    <property type="entry name" value="PROKAR_LIPOPROTEIN"/>
    <property type="match status" value="1"/>
</dbReference>
<dbReference type="AlphaFoldDB" id="A0A075K025"/>
<keyword evidence="1" id="KW-0802">TPR repeat</keyword>
<dbReference type="RefSeq" id="WP_019466383.1">
    <property type="nucleotide sequence ID" value="NZ_ALOY01000173.1"/>
</dbReference>
<dbReference type="InterPro" id="IPR011990">
    <property type="entry name" value="TPR-like_helical_dom_sf"/>
</dbReference>
<evidence type="ECO:0000256" key="2">
    <source>
        <dbReference type="SAM" id="SignalP"/>
    </source>
</evidence>
<protein>
    <submittedName>
        <fullName evidence="3">Uncharacterized protein</fullName>
    </submittedName>
</protein>
<name>A0A075K025_9GAMM</name>
<dbReference type="InterPro" id="IPR019734">
    <property type="entry name" value="TPR_rpt"/>
</dbReference>
<keyword evidence="2" id="KW-0732">Signal</keyword>
<feature type="signal peptide" evidence="2">
    <location>
        <begin position="1"/>
        <end position="29"/>
    </location>
</feature>
<organism evidence="3 4">
    <name type="scientific">Dyella japonica A8</name>
    <dbReference type="NCBI Taxonomy" id="1217721"/>
    <lineage>
        <taxon>Bacteria</taxon>
        <taxon>Pseudomonadati</taxon>
        <taxon>Pseudomonadota</taxon>
        <taxon>Gammaproteobacteria</taxon>
        <taxon>Lysobacterales</taxon>
        <taxon>Rhodanobacteraceae</taxon>
        <taxon>Dyella</taxon>
    </lineage>
</organism>
<evidence type="ECO:0000313" key="4">
    <source>
        <dbReference type="Proteomes" id="UP000027987"/>
    </source>
</evidence>
<keyword evidence="4" id="KW-1185">Reference proteome</keyword>
<feature type="repeat" description="TPR" evidence="1">
    <location>
        <begin position="69"/>
        <end position="102"/>
    </location>
</feature>
<sequence>MIMLRRTLRLSALPASLAVLLLAACTQPAAPSQATRPSVSDDQMLTSIHAAGDKEKSVIDVNPLRDPGVAALQDAAEGDLRVGKYSEAATKLDQALKLSPDSPDLLQDRAELAIRLKDYASAEKFAHRSWELGPKLGPLCARNWQTIAVLRQHAGDDAGAATAGKGVAECHKEGMQRY</sequence>
<reference evidence="3 4" key="1">
    <citation type="submission" date="2014-07" db="EMBL/GenBank/DDBJ databases">
        <title>Complete Genome Sequence of Dyella japonica Strain A8 Isolated from Malaysian Tropical Soil.</title>
        <authorList>
            <person name="Hui R.K.H."/>
            <person name="Chen J.-W."/>
            <person name="Chan K.-G."/>
            <person name="Leung F.C.C."/>
        </authorList>
    </citation>
    <scope>NUCLEOTIDE SEQUENCE [LARGE SCALE GENOMIC DNA]</scope>
    <source>
        <strain evidence="3 4">A8</strain>
    </source>
</reference>
<dbReference type="KEGG" id="dja:HY57_07470"/>
<dbReference type="PROSITE" id="PS50005">
    <property type="entry name" value="TPR"/>
    <property type="match status" value="1"/>
</dbReference>
<dbReference type="HOGENOM" id="CLU_1522836_0_0_6"/>
<proteinExistence type="predicted"/>
<dbReference type="Gene3D" id="1.25.40.10">
    <property type="entry name" value="Tetratricopeptide repeat domain"/>
    <property type="match status" value="1"/>
</dbReference>
<feature type="chain" id="PRO_5001707252" evidence="2">
    <location>
        <begin position="30"/>
        <end position="178"/>
    </location>
</feature>
<dbReference type="EMBL" id="CP008884">
    <property type="protein sequence ID" value="AIF47122.1"/>
    <property type="molecule type" value="Genomic_DNA"/>
</dbReference>
<dbReference type="STRING" id="1217721.HY57_07470"/>
<evidence type="ECO:0000313" key="3">
    <source>
        <dbReference type="EMBL" id="AIF47122.1"/>
    </source>
</evidence>
<gene>
    <name evidence="3" type="ORF">HY57_07470</name>
</gene>
<evidence type="ECO:0000256" key="1">
    <source>
        <dbReference type="PROSITE-ProRule" id="PRU00339"/>
    </source>
</evidence>
<dbReference type="SUPFAM" id="SSF48452">
    <property type="entry name" value="TPR-like"/>
    <property type="match status" value="1"/>
</dbReference>
<accession>A0A075K025</accession>
<dbReference type="PATRIC" id="fig|1217721.7.peg.1555"/>
<dbReference type="Pfam" id="PF14559">
    <property type="entry name" value="TPR_19"/>
    <property type="match status" value="1"/>
</dbReference>